<evidence type="ECO:0000313" key="1">
    <source>
        <dbReference type="EMBL" id="GAA5528127.1"/>
    </source>
</evidence>
<keyword evidence="2" id="KW-1185">Reference proteome</keyword>
<dbReference type="CDD" id="cd04186">
    <property type="entry name" value="GT_2_like_c"/>
    <property type="match status" value="1"/>
</dbReference>
<name>A0ABP9WY63_9CHLR</name>
<dbReference type="Proteomes" id="UP001428290">
    <property type="component" value="Unassembled WGS sequence"/>
</dbReference>
<sequence length="332" mass="37146">MGSICASVCYTSDTIGRDILQYNWLAMKHIAVVILNFNSGDVLKPCLASLSDQAWNGQLDVWVVDNASSDNSVAMVRAEFPWVRLIASPQNIGFSAGNNLALRQILAETPTPEAVLVLNPDTVVPSNGIAGMVEALVERPKAGIIGPKLVLADGSLDLACRRAFPSAEVALYRMIGLSKLFPRSPRFGRYNMTYLDPDETTEVDSIVGAAMLLRTEVLRDVGLLDEAFFMYGEDIDWCYRTKSYGWQVWYDPRVTILHYKRVSSTRRAVPSIRAFYDAMRIFHRKHYEATTLAPLNWLINLGITLKEWQALGRNRLRPLASRRATHGNNHNA</sequence>
<gene>
    <name evidence="1" type="primary">wbbL_1</name>
    <name evidence="1" type="ORF">Hgul01_01924</name>
</gene>
<dbReference type="Gene3D" id="3.90.550.10">
    <property type="entry name" value="Spore Coat Polysaccharide Biosynthesis Protein SpsA, Chain A"/>
    <property type="match status" value="1"/>
</dbReference>
<accession>A0ABP9WY63</accession>
<reference evidence="1 2" key="1">
    <citation type="submission" date="2024-02" db="EMBL/GenBank/DDBJ databases">
        <title>Herpetosiphon gulosus NBRC 112829.</title>
        <authorList>
            <person name="Ichikawa N."/>
            <person name="Katano-Makiyama Y."/>
            <person name="Hidaka K."/>
        </authorList>
    </citation>
    <scope>NUCLEOTIDE SEQUENCE [LARGE SCALE GENOMIC DNA]</scope>
    <source>
        <strain evidence="1 2">NBRC 112829</strain>
    </source>
</reference>
<evidence type="ECO:0000313" key="2">
    <source>
        <dbReference type="Proteomes" id="UP001428290"/>
    </source>
</evidence>
<dbReference type="SUPFAM" id="SSF53448">
    <property type="entry name" value="Nucleotide-diphospho-sugar transferases"/>
    <property type="match status" value="1"/>
</dbReference>
<dbReference type="PANTHER" id="PTHR43179:SF7">
    <property type="entry name" value="RHAMNOSYLTRANSFERASE WBBL"/>
    <property type="match status" value="1"/>
</dbReference>
<dbReference type="InterPro" id="IPR029044">
    <property type="entry name" value="Nucleotide-diphossugar_trans"/>
</dbReference>
<comment type="caution">
    <text evidence="1">The sequence shown here is derived from an EMBL/GenBank/DDBJ whole genome shotgun (WGS) entry which is preliminary data.</text>
</comment>
<organism evidence="1 2">
    <name type="scientific">Herpetosiphon gulosus</name>
    <dbReference type="NCBI Taxonomy" id="1973496"/>
    <lineage>
        <taxon>Bacteria</taxon>
        <taxon>Bacillati</taxon>
        <taxon>Chloroflexota</taxon>
        <taxon>Chloroflexia</taxon>
        <taxon>Herpetosiphonales</taxon>
        <taxon>Herpetosiphonaceae</taxon>
        <taxon>Herpetosiphon</taxon>
    </lineage>
</organism>
<proteinExistence type="predicted"/>
<dbReference type="EMBL" id="BAABRU010000006">
    <property type="protein sequence ID" value="GAA5528127.1"/>
    <property type="molecule type" value="Genomic_DNA"/>
</dbReference>
<protein>
    <submittedName>
        <fullName evidence="1">N-acetylglucosaminyl-diphospho-decaprenol L-rhamnosyltransferase</fullName>
    </submittedName>
</protein>
<dbReference type="Pfam" id="PF13641">
    <property type="entry name" value="Glyco_tranf_2_3"/>
    <property type="match status" value="1"/>
</dbReference>
<dbReference type="PANTHER" id="PTHR43179">
    <property type="entry name" value="RHAMNOSYLTRANSFERASE WBBL"/>
    <property type="match status" value="1"/>
</dbReference>